<evidence type="ECO:0000313" key="2">
    <source>
        <dbReference type="Proteomes" id="UP000799537"/>
    </source>
</evidence>
<dbReference type="RefSeq" id="XP_033666477.1">
    <property type="nucleotide sequence ID" value="XM_033806985.1"/>
</dbReference>
<evidence type="ECO:0008006" key="3">
    <source>
        <dbReference type="Google" id="ProtNLM"/>
    </source>
</evidence>
<dbReference type="Gene3D" id="3.30.710.10">
    <property type="entry name" value="Potassium Channel Kv1.1, Chain A"/>
    <property type="match status" value="1"/>
</dbReference>
<proteinExistence type="predicted"/>
<sequence length="216" mass="23877">MSRKRTAGEMEQEFVPDTLNRISKNGDVIFEVGEEATARCRLLVSSAILIQASTTFAALLGPRFREGQQLASANTNGPVTIPLPEDEPQAMSDLLRLLHLVNVPQLASAKDIKRIRSFAVAADKWCCVEALHLQSQGILLNSLNTLKAPDRDVSNPLEYGRPMTELASAALLLNQNGSFSSLIRRLLMHFTGSFLQLAPDVEANVLPLEFYCEFYF</sequence>
<dbReference type="InterPro" id="IPR011333">
    <property type="entry name" value="SKP1/BTB/POZ_sf"/>
</dbReference>
<accession>A0A6A6CHB4</accession>
<dbReference type="AlphaFoldDB" id="A0A6A6CHB4"/>
<gene>
    <name evidence="1" type="ORF">M409DRAFT_23881</name>
</gene>
<name>A0A6A6CHB4_ZASCE</name>
<evidence type="ECO:0000313" key="1">
    <source>
        <dbReference type="EMBL" id="KAF2165588.1"/>
    </source>
</evidence>
<keyword evidence="2" id="KW-1185">Reference proteome</keyword>
<dbReference type="Proteomes" id="UP000799537">
    <property type="component" value="Unassembled WGS sequence"/>
</dbReference>
<dbReference type="OrthoDB" id="5275938at2759"/>
<protein>
    <recommendedName>
        <fullName evidence="3">BTB domain-containing protein</fullName>
    </recommendedName>
</protein>
<dbReference type="GeneID" id="54560257"/>
<organism evidence="1 2">
    <name type="scientific">Zasmidium cellare ATCC 36951</name>
    <dbReference type="NCBI Taxonomy" id="1080233"/>
    <lineage>
        <taxon>Eukaryota</taxon>
        <taxon>Fungi</taxon>
        <taxon>Dikarya</taxon>
        <taxon>Ascomycota</taxon>
        <taxon>Pezizomycotina</taxon>
        <taxon>Dothideomycetes</taxon>
        <taxon>Dothideomycetidae</taxon>
        <taxon>Mycosphaerellales</taxon>
        <taxon>Mycosphaerellaceae</taxon>
        <taxon>Zasmidium</taxon>
    </lineage>
</organism>
<dbReference type="EMBL" id="ML993599">
    <property type="protein sequence ID" value="KAF2165588.1"/>
    <property type="molecule type" value="Genomic_DNA"/>
</dbReference>
<reference evidence="1" key="1">
    <citation type="journal article" date="2020" name="Stud. Mycol.">
        <title>101 Dothideomycetes genomes: a test case for predicting lifestyles and emergence of pathogens.</title>
        <authorList>
            <person name="Haridas S."/>
            <person name="Albert R."/>
            <person name="Binder M."/>
            <person name="Bloem J."/>
            <person name="Labutti K."/>
            <person name="Salamov A."/>
            <person name="Andreopoulos B."/>
            <person name="Baker S."/>
            <person name="Barry K."/>
            <person name="Bills G."/>
            <person name="Bluhm B."/>
            <person name="Cannon C."/>
            <person name="Castanera R."/>
            <person name="Culley D."/>
            <person name="Daum C."/>
            <person name="Ezra D."/>
            <person name="Gonzalez J."/>
            <person name="Henrissat B."/>
            <person name="Kuo A."/>
            <person name="Liang C."/>
            <person name="Lipzen A."/>
            <person name="Lutzoni F."/>
            <person name="Magnuson J."/>
            <person name="Mondo S."/>
            <person name="Nolan M."/>
            <person name="Ohm R."/>
            <person name="Pangilinan J."/>
            <person name="Park H.-J."/>
            <person name="Ramirez L."/>
            <person name="Alfaro M."/>
            <person name="Sun H."/>
            <person name="Tritt A."/>
            <person name="Yoshinaga Y."/>
            <person name="Zwiers L.-H."/>
            <person name="Turgeon B."/>
            <person name="Goodwin S."/>
            <person name="Spatafora J."/>
            <person name="Crous P."/>
            <person name="Grigoriev I."/>
        </authorList>
    </citation>
    <scope>NUCLEOTIDE SEQUENCE</scope>
    <source>
        <strain evidence="1">ATCC 36951</strain>
    </source>
</reference>